<accession>A0A1N5WBT8</accession>
<evidence type="ECO:0000313" key="4">
    <source>
        <dbReference type="Proteomes" id="UP000187822"/>
    </source>
</evidence>
<protein>
    <recommendedName>
        <fullName evidence="1">DUF302 domain-containing protein</fullName>
    </recommendedName>
</protein>
<organism evidence="2 5">
    <name type="scientific">Cuniculiplasma divulgatum</name>
    <dbReference type="NCBI Taxonomy" id="1673428"/>
    <lineage>
        <taxon>Archaea</taxon>
        <taxon>Methanobacteriati</taxon>
        <taxon>Thermoplasmatota</taxon>
        <taxon>Thermoplasmata</taxon>
        <taxon>Thermoplasmatales</taxon>
        <taxon>Cuniculiplasmataceae</taxon>
        <taxon>Cuniculiplasma</taxon>
    </lineage>
</organism>
<dbReference type="PANTHER" id="PTHR38342">
    <property type="entry name" value="SLR5037 PROTEIN"/>
    <property type="match status" value="1"/>
</dbReference>
<dbReference type="EMBL" id="LT671858">
    <property type="protein sequence ID" value="SIM82599.1"/>
    <property type="molecule type" value="Genomic_DNA"/>
</dbReference>
<reference evidence="2 5" key="1">
    <citation type="submission" date="2016-04" db="EMBL/GenBank/DDBJ databases">
        <authorList>
            <person name="Evans L.H."/>
            <person name="Alamgir A."/>
            <person name="Owens N."/>
            <person name="Weber N.D."/>
            <person name="Virtaneva K."/>
            <person name="Barbian K."/>
            <person name="Babar A."/>
            <person name="Rosenke K."/>
        </authorList>
    </citation>
    <scope>NUCLEOTIDE SEQUENCE [LARGE SCALE GENOMIC DNA]</scope>
    <source>
        <strain evidence="2">S5</strain>
        <strain evidence="5">S5(T) (JCM 30642 \VKM B-2941)</strain>
    </source>
</reference>
<evidence type="ECO:0000313" key="2">
    <source>
        <dbReference type="EMBL" id="SIM82599.1"/>
    </source>
</evidence>
<dbReference type="InterPro" id="IPR035923">
    <property type="entry name" value="TT1751-like_sf"/>
</dbReference>
<dbReference type="AlphaFoldDB" id="A0A1N5WBT8"/>
<dbReference type="Proteomes" id="UP000187822">
    <property type="component" value="Chromosome I"/>
</dbReference>
<feature type="domain" description="DUF302" evidence="1">
    <location>
        <begin position="38"/>
        <end position="93"/>
    </location>
</feature>
<dbReference type="InterPro" id="IPR005180">
    <property type="entry name" value="DUF302"/>
</dbReference>
<dbReference type="InterPro" id="IPR016796">
    <property type="entry name" value="UCP021774"/>
</dbReference>
<keyword evidence="4" id="KW-1185">Reference proteome</keyword>
<dbReference type="KEGG" id="cdiv:CPM_1715"/>
<reference evidence="3" key="2">
    <citation type="submission" date="2016-06" db="EMBL/GenBank/DDBJ databases">
        <authorList>
            <person name="Olsen C.W."/>
            <person name="Carey S."/>
            <person name="Hinshaw L."/>
            <person name="Karasin A.I."/>
        </authorList>
    </citation>
    <scope>NUCLEOTIDE SEQUENCE [LARGE SCALE GENOMIC DNA]</scope>
    <source>
        <strain evidence="3">PM4</strain>
    </source>
</reference>
<reference evidence="4" key="3">
    <citation type="submission" date="2016-06" db="EMBL/GenBank/DDBJ databases">
        <authorList>
            <person name="Toshchakov V.S."/>
        </authorList>
    </citation>
    <scope>NUCLEOTIDE SEQUENCE [LARGE SCALE GENOMIC DNA]</scope>
    <source>
        <strain>PM4 (JCM 30641</strain>
        <strain evidence="4">\VKM B-2940)</strain>
    </source>
</reference>
<evidence type="ECO:0000259" key="1">
    <source>
        <dbReference type="Pfam" id="PF03625"/>
    </source>
</evidence>
<dbReference type="GeneID" id="41588991"/>
<dbReference type="RefSeq" id="WP_021790387.1">
    <property type="nucleotide sequence ID" value="NZ_LT671858.1"/>
</dbReference>
<dbReference type="Pfam" id="PF03625">
    <property type="entry name" value="DUF302"/>
    <property type="match status" value="1"/>
</dbReference>
<name>A0A1N5WBT8_9ARCH</name>
<dbReference type="PANTHER" id="PTHR38342:SF1">
    <property type="entry name" value="SLR5037 PROTEIN"/>
    <property type="match status" value="1"/>
</dbReference>
<evidence type="ECO:0000313" key="5">
    <source>
        <dbReference type="Proteomes" id="UP000195607"/>
    </source>
</evidence>
<dbReference type="Proteomes" id="UP000195607">
    <property type="component" value="Chromosome I"/>
</dbReference>
<proteinExistence type="predicted"/>
<dbReference type="OrthoDB" id="2559at2157"/>
<gene>
    <name evidence="3" type="ORF">CPM_1715</name>
    <name evidence="2" type="ORF">CSP5_1749</name>
</gene>
<dbReference type="STRING" id="1673428.CPM_1715"/>
<evidence type="ECO:0000313" key="3">
    <source>
        <dbReference type="EMBL" id="SJK85501.1"/>
    </source>
</evidence>
<dbReference type="EMBL" id="LT719092">
    <property type="protein sequence ID" value="SJK85501.1"/>
    <property type="molecule type" value="Genomic_DNA"/>
</dbReference>
<dbReference type="CDD" id="cd14797">
    <property type="entry name" value="DUF302"/>
    <property type="match status" value="1"/>
</dbReference>
<sequence length="128" mass="14197">MNVEIRIKSKKSFDDLCSEVPKKVSEAGFGVLAEIKTSDVLKSKGYEYAPLRTFEICNPEYASKILNTDIRFESMLPCRIVIKGTKDGSEVIGLLPEAMAGLVGNRDADETMLKVQELVKKIVKNIAE</sequence>
<dbReference type="PIRSF" id="PIRSF021774">
    <property type="entry name" value="UCP021774"/>
    <property type="match status" value="1"/>
</dbReference>
<dbReference type="SUPFAM" id="SSF103247">
    <property type="entry name" value="TT1751-like"/>
    <property type="match status" value="1"/>
</dbReference>
<dbReference type="Gene3D" id="3.30.310.70">
    <property type="entry name" value="TT1751-like domain"/>
    <property type="match status" value="1"/>
</dbReference>